<dbReference type="eggNOG" id="COG4792">
    <property type="taxonomic scope" value="Bacteria"/>
</dbReference>
<name>M5A2Q9_9BRAD</name>
<dbReference type="Proteomes" id="UP000011841">
    <property type="component" value="Chromosome"/>
</dbReference>
<protein>
    <submittedName>
        <fullName evidence="4">Translocation protein in type III secretion system, RhcU</fullName>
    </submittedName>
</protein>
<evidence type="ECO:0000256" key="3">
    <source>
        <dbReference type="SAM" id="Phobius"/>
    </source>
</evidence>
<dbReference type="GO" id="GO:0009306">
    <property type="term" value="P:protein secretion"/>
    <property type="evidence" value="ECO:0007669"/>
    <property type="project" value="InterPro"/>
</dbReference>
<keyword evidence="3" id="KW-0472">Membrane</keyword>
<dbReference type="GO" id="GO:0005886">
    <property type="term" value="C:plasma membrane"/>
    <property type="evidence" value="ECO:0007669"/>
    <property type="project" value="TreeGrafter"/>
</dbReference>
<dbReference type="STRING" id="1245469.S58_72160"/>
<dbReference type="PANTHER" id="PTHR30531:SF12">
    <property type="entry name" value="FLAGELLAR BIOSYNTHETIC PROTEIN FLHB"/>
    <property type="match status" value="1"/>
</dbReference>
<dbReference type="InterPro" id="IPR029025">
    <property type="entry name" value="T3SS_substrate_exporter_C"/>
</dbReference>
<dbReference type="PANTHER" id="PTHR30531">
    <property type="entry name" value="FLAGELLAR BIOSYNTHETIC PROTEIN FLHB"/>
    <property type="match status" value="1"/>
</dbReference>
<feature type="transmembrane region" description="Helical" evidence="3">
    <location>
        <begin position="98"/>
        <end position="118"/>
    </location>
</feature>
<evidence type="ECO:0000313" key="4">
    <source>
        <dbReference type="EMBL" id="BAM93180.1"/>
    </source>
</evidence>
<dbReference type="SUPFAM" id="SSF160544">
    <property type="entry name" value="EscU C-terminal domain-like"/>
    <property type="match status" value="1"/>
</dbReference>
<comment type="similarity">
    <text evidence="1">Belongs to the type III secretion exporter family.</text>
</comment>
<accession>M5A2Q9</accession>
<evidence type="ECO:0000256" key="1">
    <source>
        <dbReference type="ARBA" id="ARBA00010690"/>
    </source>
</evidence>
<evidence type="ECO:0000313" key="5">
    <source>
        <dbReference type="Proteomes" id="UP000011841"/>
    </source>
</evidence>
<dbReference type="AlphaFoldDB" id="M5A2Q9"/>
<dbReference type="InterPro" id="IPR006135">
    <property type="entry name" value="T3SS_substrate_exporter"/>
</dbReference>
<proteinExistence type="inferred from homology"/>
<gene>
    <name evidence="4" type="ORF">S58_72160</name>
</gene>
<feature type="region of interest" description="Disordered" evidence="2">
    <location>
        <begin position="1"/>
        <end position="24"/>
    </location>
</feature>
<dbReference type="KEGG" id="aol:S58_72160"/>
<keyword evidence="3" id="KW-1133">Transmembrane helix</keyword>
<dbReference type="RefSeq" id="WP_015670251.1">
    <property type="nucleotide sequence ID" value="NC_020453.1"/>
</dbReference>
<feature type="compositionally biased region" description="Basic and acidic residues" evidence="2">
    <location>
        <begin position="7"/>
        <end position="17"/>
    </location>
</feature>
<keyword evidence="5" id="KW-1185">Reference proteome</keyword>
<dbReference type="EMBL" id="AP012603">
    <property type="protein sequence ID" value="BAM93180.1"/>
    <property type="molecule type" value="Genomic_DNA"/>
</dbReference>
<reference evidence="4 5" key="1">
    <citation type="journal article" date="2013" name="Appl. Environ. Microbiol.">
        <title>Genome analysis suggests that the soil oligotrophic bacterium Agromonas oligotrophica (Bradyrhizobium oligotrophicum) is a nitrogen-fixing symbiont of Aeschynomene indica.</title>
        <authorList>
            <person name="Okubo T."/>
            <person name="Fukushima S."/>
            <person name="Itakura M."/>
            <person name="Oshima K."/>
            <person name="Longtonglang A."/>
            <person name="Teaumroong N."/>
            <person name="Mitsui H."/>
            <person name="Hattori M."/>
            <person name="Hattori R."/>
            <person name="Hattori T."/>
            <person name="Minamisawa K."/>
        </authorList>
    </citation>
    <scope>NUCLEOTIDE SEQUENCE [LARGE SCALE GENOMIC DNA]</scope>
    <source>
        <strain evidence="4 5">S58</strain>
    </source>
</reference>
<feature type="transmembrane region" description="Helical" evidence="3">
    <location>
        <begin position="28"/>
        <end position="49"/>
    </location>
</feature>
<dbReference type="PRINTS" id="PR00950">
    <property type="entry name" value="TYPE3IMSPROT"/>
</dbReference>
<dbReference type="GeneID" id="301820870"/>
<dbReference type="HOGENOM" id="CLU_041013_1_3_5"/>
<feature type="transmembrane region" description="Helical" evidence="3">
    <location>
        <begin position="150"/>
        <end position="168"/>
    </location>
</feature>
<feature type="transmembrane region" description="Helical" evidence="3">
    <location>
        <begin position="188"/>
        <end position="211"/>
    </location>
</feature>
<dbReference type="PATRIC" id="fig|1245469.3.peg.7375"/>
<dbReference type="Gene3D" id="3.40.1690.10">
    <property type="entry name" value="secretion proteins EscU"/>
    <property type="match status" value="1"/>
</dbReference>
<keyword evidence="3" id="KW-0812">Transmembrane</keyword>
<dbReference type="Pfam" id="PF01312">
    <property type="entry name" value="Bac_export_2"/>
    <property type="match status" value="1"/>
</dbReference>
<evidence type="ECO:0000256" key="2">
    <source>
        <dbReference type="SAM" id="MobiDB-lite"/>
    </source>
</evidence>
<sequence>MSEDGGTEERTLPPSERKLRRAREKGQVFRSADMVAGACLSSMLLYLWLTLPELFARLQGAVMRVGDAGGQPFREAAGTIGTMIYEAAVPHLARGATIVVLVSVVVNVAVTKGIVFSLDPIKPRAERLHPAQGLKRTFALKNLIELAKSLVKATLLVTISVFVLGMSLNSLVHTPGCGLSCLGPVIGAVMAPLLVAAIVVLMVGGLIDVLVQRGLFMREMRMTRSEAKRERRDQEGLPEVRSALRRQRQSLAHGGGRGGIESATLVIEGDDVMVGLRYVPGETQVPRLVCKGRSVRAHNLTAAAAELGIPRFRDPDLAADIDRRIAQDHFITEEFFQPVASALRASGMS</sequence>
<organism evidence="4 5">
    <name type="scientific">Bradyrhizobium oligotrophicum S58</name>
    <dbReference type="NCBI Taxonomy" id="1245469"/>
    <lineage>
        <taxon>Bacteria</taxon>
        <taxon>Pseudomonadati</taxon>
        <taxon>Pseudomonadota</taxon>
        <taxon>Alphaproteobacteria</taxon>
        <taxon>Hyphomicrobiales</taxon>
        <taxon>Nitrobacteraceae</taxon>
        <taxon>Bradyrhizobium</taxon>
    </lineage>
</organism>
<dbReference type="OrthoDB" id="9807950at2"/>